<dbReference type="GO" id="GO:0016646">
    <property type="term" value="F:oxidoreductase activity, acting on the CH-NH group of donors, NAD or NADP as acceptor"/>
    <property type="evidence" value="ECO:0007669"/>
    <property type="project" value="UniProtKB-ARBA"/>
</dbReference>
<evidence type="ECO:0000313" key="7">
    <source>
        <dbReference type="Proteomes" id="UP000468650"/>
    </source>
</evidence>
<dbReference type="AlphaFoldDB" id="A0A6N6RK59"/>
<evidence type="ECO:0000256" key="2">
    <source>
        <dbReference type="ARBA" id="ARBA00022630"/>
    </source>
</evidence>
<proteinExistence type="inferred from homology"/>
<feature type="domain" description="Flavin reductase like" evidence="5">
    <location>
        <begin position="29"/>
        <end position="164"/>
    </location>
</feature>
<dbReference type="PANTHER" id="PTHR33798">
    <property type="entry name" value="FLAVOPROTEIN OXYGENASE"/>
    <property type="match status" value="1"/>
</dbReference>
<keyword evidence="7" id="KW-1185">Reference proteome</keyword>
<evidence type="ECO:0000256" key="1">
    <source>
        <dbReference type="ARBA" id="ARBA00001917"/>
    </source>
</evidence>
<name>A0A6N6RK59_9FLAO</name>
<evidence type="ECO:0000313" key="6">
    <source>
        <dbReference type="EMBL" id="KAB2814305.1"/>
    </source>
</evidence>
<keyword evidence="2" id="KW-0285">Flavoprotein</keyword>
<dbReference type="InterPro" id="IPR002563">
    <property type="entry name" value="Flavin_Rdtase-like_dom"/>
</dbReference>
<dbReference type="Gene3D" id="2.30.110.10">
    <property type="entry name" value="Electron Transport, Fmn-binding Protein, Chain A"/>
    <property type="match status" value="1"/>
</dbReference>
<dbReference type="GO" id="GO:0010181">
    <property type="term" value="F:FMN binding"/>
    <property type="evidence" value="ECO:0007669"/>
    <property type="project" value="InterPro"/>
</dbReference>
<comment type="cofactor">
    <cofactor evidence="1">
        <name>FMN</name>
        <dbReference type="ChEBI" id="CHEBI:58210"/>
    </cofactor>
</comment>
<reference evidence="6 7" key="1">
    <citation type="submission" date="2019-09" db="EMBL/GenBank/DDBJ databases">
        <title>Genomes of family Cryomorphaceae.</title>
        <authorList>
            <person name="Bowman J.P."/>
        </authorList>
    </citation>
    <scope>NUCLEOTIDE SEQUENCE [LARGE SCALE GENOMIC DNA]</scope>
    <source>
        <strain evidence="6 7">LMG 25704</strain>
    </source>
</reference>
<dbReference type="EMBL" id="WBVO01000001">
    <property type="protein sequence ID" value="KAB2814305.1"/>
    <property type="molecule type" value="Genomic_DNA"/>
</dbReference>
<dbReference type="PANTHER" id="PTHR33798:SF5">
    <property type="entry name" value="FLAVIN REDUCTASE LIKE DOMAIN-CONTAINING PROTEIN"/>
    <property type="match status" value="1"/>
</dbReference>
<dbReference type="Proteomes" id="UP000468650">
    <property type="component" value="Unassembled WGS sequence"/>
</dbReference>
<sequence>MNYRQADIAELDSRFRAHLINSLTGFKSVALCGTRSANGVTNLSILSSVVHLGSNPPLYGMIFRPETVRRDTLNNIRSQGVFTLNHIHEDFLYEAHQTSASYAEEESEFEATNLTPAYLADVDAPFVKESRVKLGMRYVREIPIEENGTLMLIGEVIYIELPEEIMAEDGYAVIADAGTLTVSGLDAYHAPMKLARLTYAKPDKPVESADSFYSTPPAR</sequence>
<dbReference type="InterPro" id="IPR012349">
    <property type="entry name" value="Split_barrel_FMN-bd"/>
</dbReference>
<dbReference type="SUPFAM" id="SSF50475">
    <property type="entry name" value="FMN-binding split barrel"/>
    <property type="match status" value="1"/>
</dbReference>
<dbReference type="Pfam" id="PF01613">
    <property type="entry name" value="Flavin_Reduct"/>
    <property type="match status" value="1"/>
</dbReference>
<dbReference type="OrthoDB" id="5293996at2"/>
<organism evidence="6 7">
    <name type="scientific">Phaeocystidibacter luteus</name>
    <dbReference type="NCBI Taxonomy" id="911197"/>
    <lineage>
        <taxon>Bacteria</taxon>
        <taxon>Pseudomonadati</taxon>
        <taxon>Bacteroidota</taxon>
        <taxon>Flavobacteriia</taxon>
        <taxon>Flavobacteriales</taxon>
        <taxon>Phaeocystidibacteraceae</taxon>
        <taxon>Phaeocystidibacter</taxon>
    </lineage>
</organism>
<dbReference type="RefSeq" id="WP_151665886.1">
    <property type="nucleotide sequence ID" value="NZ_WBVO01000001.1"/>
</dbReference>
<evidence type="ECO:0000259" key="5">
    <source>
        <dbReference type="Pfam" id="PF01613"/>
    </source>
</evidence>
<accession>A0A6N6RK59</accession>
<evidence type="ECO:0000256" key="4">
    <source>
        <dbReference type="ARBA" id="ARBA00038054"/>
    </source>
</evidence>
<evidence type="ECO:0000256" key="3">
    <source>
        <dbReference type="ARBA" id="ARBA00022643"/>
    </source>
</evidence>
<comment type="similarity">
    <text evidence="4">Belongs to the flavoredoxin family.</text>
</comment>
<keyword evidence="3" id="KW-0288">FMN</keyword>
<gene>
    <name evidence="6" type="ORF">F8C67_00820</name>
</gene>
<comment type="caution">
    <text evidence="6">The sequence shown here is derived from an EMBL/GenBank/DDBJ whole genome shotgun (WGS) entry which is preliminary data.</text>
</comment>
<protein>
    <submittedName>
        <fullName evidence="6">Flavin oxidoreductase</fullName>
    </submittedName>
</protein>